<dbReference type="AlphaFoldDB" id="A0A8S9ZKL6"/>
<keyword evidence="4" id="KW-1185">Reference proteome</keyword>
<dbReference type="Proteomes" id="UP000605970">
    <property type="component" value="Unassembled WGS sequence"/>
</dbReference>
<keyword evidence="2" id="KW-0732">Signal</keyword>
<feature type="chain" id="PRO_5035859352" evidence="2">
    <location>
        <begin position="24"/>
        <end position="292"/>
    </location>
</feature>
<evidence type="ECO:0000313" key="3">
    <source>
        <dbReference type="EMBL" id="KAF7633684.1"/>
    </source>
</evidence>
<organism evidence="3 4">
    <name type="scientific">Meloidogyne graminicola</name>
    <dbReference type="NCBI Taxonomy" id="189291"/>
    <lineage>
        <taxon>Eukaryota</taxon>
        <taxon>Metazoa</taxon>
        <taxon>Ecdysozoa</taxon>
        <taxon>Nematoda</taxon>
        <taxon>Chromadorea</taxon>
        <taxon>Rhabditida</taxon>
        <taxon>Tylenchina</taxon>
        <taxon>Tylenchomorpha</taxon>
        <taxon>Tylenchoidea</taxon>
        <taxon>Meloidogynidae</taxon>
        <taxon>Meloidogyninae</taxon>
        <taxon>Meloidogyne</taxon>
    </lineage>
</organism>
<feature type="compositionally biased region" description="Acidic residues" evidence="1">
    <location>
        <begin position="153"/>
        <end position="163"/>
    </location>
</feature>
<evidence type="ECO:0000256" key="1">
    <source>
        <dbReference type="SAM" id="MobiDB-lite"/>
    </source>
</evidence>
<evidence type="ECO:0000313" key="4">
    <source>
        <dbReference type="Proteomes" id="UP000605970"/>
    </source>
</evidence>
<dbReference type="EMBL" id="JABEBT010000071">
    <property type="protein sequence ID" value="KAF7633684.1"/>
    <property type="molecule type" value="Genomic_DNA"/>
</dbReference>
<proteinExistence type="predicted"/>
<feature type="region of interest" description="Disordered" evidence="1">
    <location>
        <begin position="186"/>
        <end position="208"/>
    </location>
</feature>
<reference evidence="3" key="1">
    <citation type="journal article" date="2020" name="Ecol. Evol.">
        <title>Genome structure and content of the rice root-knot nematode (Meloidogyne graminicola).</title>
        <authorList>
            <person name="Phan N.T."/>
            <person name="Danchin E.G.J."/>
            <person name="Klopp C."/>
            <person name="Perfus-Barbeoch L."/>
            <person name="Kozlowski D.K."/>
            <person name="Koutsovoulos G.D."/>
            <person name="Lopez-Roques C."/>
            <person name="Bouchez O."/>
            <person name="Zahm M."/>
            <person name="Besnard G."/>
            <person name="Bellafiore S."/>
        </authorList>
    </citation>
    <scope>NUCLEOTIDE SEQUENCE</scope>
    <source>
        <strain evidence="3">VN-18</strain>
    </source>
</reference>
<accession>A0A8S9ZKL6</accession>
<gene>
    <name evidence="3" type="ORF">Mgra_00006865</name>
</gene>
<sequence>MFGKRIILFLFPLLIIFIKFCFTNEIKQLTKKNSLITDEEIKEDIKVVDLAIQAPWVEQNPLGIQRMETKREYFGLSDAQKALFNRHWELETIQEIKDIKEEQNNNIIQEESNETEIFDQIQKRKYPFRAERPSEMVLIDMNSNGKDFGWNSEENEEEEEEEEEKVKPMVEVVEIIDINKEKEREEEDESIIINSSSTSEEEEEIKKEIQPQPNGILNVLSNILFGGNNRFKRETIPLQIIQNSTKIDNNNNINEYITIKGKNFEFSASKMEIIKDLNKKEEKSENKKLFIK</sequence>
<protein>
    <submittedName>
        <fullName evidence="3">Uncharacterized protein</fullName>
    </submittedName>
</protein>
<feature type="region of interest" description="Disordered" evidence="1">
    <location>
        <begin position="141"/>
        <end position="167"/>
    </location>
</feature>
<feature type="signal peptide" evidence="2">
    <location>
        <begin position="1"/>
        <end position="23"/>
    </location>
</feature>
<comment type="caution">
    <text evidence="3">The sequence shown here is derived from an EMBL/GenBank/DDBJ whole genome shotgun (WGS) entry which is preliminary data.</text>
</comment>
<evidence type="ECO:0000256" key="2">
    <source>
        <dbReference type="SAM" id="SignalP"/>
    </source>
</evidence>
<dbReference type="OrthoDB" id="5909535at2759"/>
<name>A0A8S9ZKL6_9BILA</name>